<dbReference type="AlphaFoldDB" id="S9PH64"/>
<gene>
    <name evidence="1" type="ORF">D187_008614</name>
</gene>
<proteinExistence type="predicted"/>
<comment type="caution">
    <text evidence="1">The sequence shown here is derived from an EMBL/GenBank/DDBJ whole genome shotgun (WGS) entry which is preliminary data.</text>
</comment>
<keyword evidence="2" id="KW-1185">Reference proteome</keyword>
<evidence type="ECO:0000313" key="1">
    <source>
        <dbReference type="EMBL" id="EPX62426.1"/>
    </source>
</evidence>
<reference evidence="1" key="1">
    <citation type="submission" date="2013-05" db="EMBL/GenBank/DDBJ databases">
        <title>Genome assembly of Cystobacter fuscus DSM 2262.</title>
        <authorList>
            <person name="Sharma G."/>
            <person name="Khatri I."/>
            <person name="Kaur C."/>
            <person name="Mayilraj S."/>
            <person name="Subramanian S."/>
        </authorList>
    </citation>
    <scope>NUCLEOTIDE SEQUENCE [LARGE SCALE GENOMIC DNA]</scope>
    <source>
        <strain evidence="1">DSM 2262</strain>
    </source>
</reference>
<dbReference type="Proteomes" id="UP000011682">
    <property type="component" value="Unassembled WGS sequence"/>
</dbReference>
<dbReference type="EMBL" id="ANAH02000007">
    <property type="protein sequence ID" value="EPX62426.1"/>
    <property type="molecule type" value="Genomic_DNA"/>
</dbReference>
<evidence type="ECO:0000313" key="2">
    <source>
        <dbReference type="Proteomes" id="UP000011682"/>
    </source>
</evidence>
<name>S9PH64_CYSF2</name>
<organism evidence="1 2">
    <name type="scientific">Cystobacter fuscus (strain ATCC 25194 / DSM 2262 / NBRC 100088 / M29)</name>
    <dbReference type="NCBI Taxonomy" id="1242864"/>
    <lineage>
        <taxon>Bacteria</taxon>
        <taxon>Pseudomonadati</taxon>
        <taxon>Myxococcota</taxon>
        <taxon>Myxococcia</taxon>
        <taxon>Myxococcales</taxon>
        <taxon>Cystobacterineae</taxon>
        <taxon>Archangiaceae</taxon>
        <taxon>Cystobacter</taxon>
    </lineage>
</organism>
<sequence length="38" mass="4279">MFFLDMGAYFQPFPILNPPGIVPSTLSSFKRNGERATM</sequence>
<accession>S9PH64</accession>
<protein>
    <submittedName>
        <fullName evidence="1">Uncharacterized protein</fullName>
    </submittedName>
</protein>